<comment type="caution">
    <text evidence="1">The sequence shown here is derived from an EMBL/GenBank/DDBJ whole genome shotgun (WGS) entry which is preliminary data.</text>
</comment>
<sequence length="352" mass="36792">MYPANPTFVDNADSKITYANPADAHQDDQLTTRAHDYLDSISDAYKGTLAVTAKPGMSFELTFYGRIVQVYGAVMPWLSGQQPSAEYSIDGDPEVNPVLPGARAESNITFYVSSLLPLDFHTLTVTVVNASGDGPFLFDYLVYGFLDASEDPNPPNASSTAAAAQNTSSITSSFTTSASSLAAPASSSSGSLPKSLAVKPSFPVVPVVGGVVGGIVALALASAAIYWLCQPEDVPFPHCRQSQPQLLWLPHLRRRYKAMSSTISSIPTTTQHSALPSPPLTSSGGWSEVGLGPSAAGPSAATSLSGVVSFDGKEVRLDSGQRGSSSMSPSAQLSTARELDGDVEALPPPYMP</sequence>
<proteinExistence type="predicted"/>
<accession>A0ACC1QBZ5</accession>
<dbReference type="EMBL" id="JANSHE010000040">
    <property type="protein sequence ID" value="KAJ3018498.1"/>
    <property type="molecule type" value="Genomic_DNA"/>
</dbReference>
<gene>
    <name evidence="1" type="ORF">NUW54_g321</name>
</gene>
<organism evidence="1 2">
    <name type="scientific">Trametes sanguinea</name>
    <dbReference type="NCBI Taxonomy" id="158606"/>
    <lineage>
        <taxon>Eukaryota</taxon>
        <taxon>Fungi</taxon>
        <taxon>Dikarya</taxon>
        <taxon>Basidiomycota</taxon>
        <taxon>Agaricomycotina</taxon>
        <taxon>Agaricomycetes</taxon>
        <taxon>Polyporales</taxon>
        <taxon>Polyporaceae</taxon>
        <taxon>Trametes</taxon>
    </lineage>
</organism>
<evidence type="ECO:0000313" key="2">
    <source>
        <dbReference type="Proteomes" id="UP001144978"/>
    </source>
</evidence>
<evidence type="ECO:0000313" key="1">
    <source>
        <dbReference type="EMBL" id="KAJ3018498.1"/>
    </source>
</evidence>
<keyword evidence="2" id="KW-1185">Reference proteome</keyword>
<dbReference type="Proteomes" id="UP001144978">
    <property type="component" value="Unassembled WGS sequence"/>
</dbReference>
<reference evidence="1" key="1">
    <citation type="submission" date="2022-08" db="EMBL/GenBank/DDBJ databases">
        <title>Genome Sequence of Pycnoporus sanguineus.</title>
        <authorList>
            <person name="Buettner E."/>
        </authorList>
    </citation>
    <scope>NUCLEOTIDE SEQUENCE</scope>
    <source>
        <strain evidence="1">CG-C14</strain>
    </source>
</reference>
<name>A0ACC1QBZ5_9APHY</name>
<protein>
    <submittedName>
        <fullName evidence="1">Uncharacterized protein</fullName>
    </submittedName>
</protein>